<dbReference type="SUPFAM" id="SSF54593">
    <property type="entry name" value="Glyoxalase/Bleomycin resistance protein/Dihydroxybiphenyl dioxygenase"/>
    <property type="match status" value="2"/>
</dbReference>
<feature type="non-terminal residue" evidence="2">
    <location>
        <position position="1"/>
    </location>
</feature>
<evidence type="ECO:0000259" key="1">
    <source>
        <dbReference type="PROSITE" id="PS51819"/>
    </source>
</evidence>
<gene>
    <name evidence="2" type="ORF">METZ01_LOCUS17955</name>
</gene>
<dbReference type="InterPro" id="IPR004360">
    <property type="entry name" value="Glyas_Fos-R_dOase_dom"/>
</dbReference>
<proteinExistence type="predicted"/>
<protein>
    <recommendedName>
        <fullName evidence="1">VOC domain-containing protein</fullName>
    </recommendedName>
</protein>
<name>A0A381PDM1_9ZZZZ</name>
<evidence type="ECO:0000313" key="2">
    <source>
        <dbReference type="EMBL" id="SUZ65101.1"/>
    </source>
</evidence>
<reference evidence="2" key="1">
    <citation type="submission" date="2018-05" db="EMBL/GenBank/DDBJ databases">
        <authorList>
            <person name="Lanie J.A."/>
            <person name="Ng W.-L."/>
            <person name="Kazmierczak K.M."/>
            <person name="Andrzejewski T.M."/>
            <person name="Davidsen T.M."/>
            <person name="Wayne K.J."/>
            <person name="Tettelin H."/>
            <person name="Glass J.I."/>
            <person name="Rusch D."/>
            <person name="Podicherti R."/>
            <person name="Tsui H.-C.T."/>
            <person name="Winkler M.E."/>
        </authorList>
    </citation>
    <scope>NUCLEOTIDE SEQUENCE</scope>
</reference>
<dbReference type="InterPro" id="IPR029068">
    <property type="entry name" value="Glyas_Bleomycin-R_OHBP_Dase"/>
</dbReference>
<dbReference type="CDD" id="cd06587">
    <property type="entry name" value="VOC"/>
    <property type="match status" value="2"/>
</dbReference>
<dbReference type="Gene3D" id="3.10.180.10">
    <property type="entry name" value="2,3-Dihydroxybiphenyl 1,2-Dioxygenase, domain 1"/>
    <property type="match status" value="2"/>
</dbReference>
<sequence>VIIIQEVVMRHILSPIPRVVLGAAAVLAVSASIAGAQVETLQYDHVHMSVPDPQASAQWYHDHVGGEWVDGRTDRLLFGTTRIMWLRGQDRTPSEGGVIDHLGFSFPDLTAKLAELEGAGATVTTPRMEVDGLFPLSFIVDPWGTRLEMIEDPQHLGFHHVHLRDPDPTAALDWYHENFGGVRRTLRGFAPLEGILYPGNVWLLVQQGSTFPSQGAAIDHIGWKAIELNAKIDEFTAKGLELTTQRRDMTLPNGQIAFFYVAGPNGARVEFVERARDMR</sequence>
<dbReference type="InterPro" id="IPR037523">
    <property type="entry name" value="VOC_core"/>
</dbReference>
<dbReference type="EMBL" id="UINC01000950">
    <property type="protein sequence ID" value="SUZ65101.1"/>
    <property type="molecule type" value="Genomic_DNA"/>
</dbReference>
<feature type="domain" description="VOC" evidence="1">
    <location>
        <begin position="42"/>
        <end position="152"/>
    </location>
</feature>
<dbReference type="Pfam" id="PF00903">
    <property type="entry name" value="Glyoxalase"/>
    <property type="match status" value="1"/>
</dbReference>
<feature type="domain" description="VOC" evidence="1">
    <location>
        <begin position="157"/>
        <end position="274"/>
    </location>
</feature>
<organism evidence="2">
    <name type="scientific">marine metagenome</name>
    <dbReference type="NCBI Taxonomy" id="408172"/>
    <lineage>
        <taxon>unclassified sequences</taxon>
        <taxon>metagenomes</taxon>
        <taxon>ecological metagenomes</taxon>
    </lineage>
</organism>
<dbReference type="AlphaFoldDB" id="A0A381PDM1"/>
<dbReference type="PROSITE" id="PS51819">
    <property type="entry name" value="VOC"/>
    <property type="match status" value="2"/>
</dbReference>
<accession>A0A381PDM1</accession>